<name>A0A9X8UJA9_9FIRM</name>
<accession>A0A9X8UJA9</accession>
<proteinExistence type="predicted"/>
<sequence length="82" mass="9382">MFEEIEYRVYREELELEGIGRYTAFGVAGFRAGDRREPVCHVGDISTERSVAERLAELCNRNILSPSHLLDAAQDFLDSDEF</sequence>
<dbReference type="EMBL" id="SLUK01000005">
    <property type="protein sequence ID" value="TCL43440.1"/>
    <property type="molecule type" value="Genomic_DNA"/>
</dbReference>
<reference evidence="1 2" key="1">
    <citation type="submission" date="2019-03" db="EMBL/GenBank/DDBJ databases">
        <title>Genomic Encyclopedia of Type Strains, Phase IV (KMG-IV): sequencing the most valuable type-strain genomes for metagenomic binning, comparative biology and taxonomic classification.</title>
        <authorList>
            <person name="Goeker M."/>
        </authorList>
    </citation>
    <scope>NUCLEOTIDE SEQUENCE [LARGE SCALE GENOMIC DNA]</scope>
    <source>
        <strain evidence="1 2">DSM 100433</strain>
    </source>
</reference>
<dbReference type="AlphaFoldDB" id="A0A9X8UJA9"/>
<evidence type="ECO:0000313" key="2">
    <source>
        <dbReference type="Proteomes" id="UP000294682"/>
    </source>
</evidence>
<gene>
    <name evidence="1" type="ORF">EDD78_10570</name>
</gene>
<comment type="caution">
    <text evidence="1">The sequence shown here is derived from an EMBL/GenBank/DDBJ whole genome shotgun (WGS) entry which is preliminary data.</text>
</comment>
<dbReference type="InterPro" id="IPR017016">
    <property type="entry name" value="UCP033595"/>
</dbReference>
<dbReference type="Proteomes" id="UP000294682">
    <property type="component" value="Unassembled WGS sequence"/>
</dbReference>
<evidence type="ECO:0000313" key="1">
    <source>
        <dbReference type="EMBL" id="TCL43440.1"/>
    </source>
</evidence>
<keyword evidence="2" id="KW-1185">Reference proteome</keyword>
<dbReference type="RefSeq" id="WP_079699648.1">
    <property type="nucleotide sequence ID" value="NZ_JADNAH010000032.1"/>
</dbReference>
<protein>
    <submittedName>
        <fullName evidence="1">Uncharacterized protein</fullName>
    </submittedName>
</protein>
<organism evidence="1 2">
    <name type="scientific">Harryflintia acetispora</name>
    <dbReference type="NCBI Taxonomy" id="1849041"/>
    <lineage>
        <taxon>Bacteria</taxon>
        <taxon>Bacillati</taxon>
        <taxon>Bacillota</taxon>
        <taxon>Clostridia</taxon>
        <taxon>Eubacteriales</taxon>
        <taxon>Oscillospiraceae</taxon>
        <taxon>Harryflintia</taxon>
    </lineage>
</organism>
<dbReference type="Pfam" id="PF20124">
    <property type="entry name" value="DUF6514"/>
    <property type="match status" value="1"/>
</dbReference>